<organism evidence="6 7">
    <name type="scientific">Petromyzon marinus</name>
    <name type="common">Sea lamprey</name>
    <dbReference type="NCBI Taxonomy" id="7757"/>
    <lineage>
        <taxon>Eukaryota</taxon>
        <taxon>Metazoa</taxon>
        <taxon>Chordata</taxon>
        <taxon>Craniata</taxon>
        <taxon>Vertebrata</taxon>
        <taxon>Cyclostomata</taxon>
        <taxon>Hyperoartia</taxon>
        <taxon>Petromyzontiformes</taxon>
        <taxon>Petromyzontidae</taxon>
        <taxon>Petromyzon</taxon>
    </lineage>
</organism>
<dbReference type="InterPro" id="IPR045460">
    <property type="entry name" value="Wolframin_EF-hand"/>
</dbReference>
<dbReference type="PANTHER" id="PTHR13098:SF3">
    <property type="entry name" value="WOLFRAMIN"/>
    <property type="match status" value="1"/>
</dbReference>
<dbReference type="GO" id="GO:0005789">
    <property type="term" value="C:endoplasmic reticulum membrane"/>
    <property type="evidence" value="ECO:0007669"/>
    <property type="project" value="TreeGrafter"/>
</dbReference>
<feature type="compositionally biased region" description="Low complexity" evidence="1">
    <location>
        <begin position="798"/>
        <end position="810"/>
    </location>
</feature>
<accession>A0AAJ7U8T5</accession>
<evidence type="ECO:0000259" key="5">
    <source>
        <dbReference type="Pfam" id="PF20053"/>
    </source>
</evidence>
<feature type="transmembrane region" description="Helical" evidence="2">
    <location>
        <begin position="471"/>
        <end position="494"/>
    </location>
</feature>
<dbReference type="PANTHER" id="PTHR13098">
    <property type="entry name" value="WOLFRAMIN"/>
    <property type="match status" value="1"/>
</dbReference>
<keyword evidence="2" id="KW-0472">Membrane</keyword>
<dbReference type="RefSeq" id="XP_032830372.1">
    <property type="nucleotide sequence ID" value="XM_032974481.1"/>
</dbReference>
<feature type="domain" description="Wolframin OB-fold" evidence="3">
    <location>
        <begin position="779"/>
        <end position="910"/>
    </location>
</feature>
<dbReference type="InterPro" id="IPR011990">
    <property type="entry name" value="TPR-like_helical_dom_sf"/>
</dbReference>
<evidence type="ECO:0000256" key="2">
    <source>
        <dbReference type="SAM" id="Phobius"/>
    </source>
</evidence>
<dbReference type="Pfam" id="PF20053">
    <property type="entry name" value="WC-rich"/>
    <property type="match status" value="1"/>
</dbReference>
<name>A0AAJ7U8T5_PETMA</name>
<evidence type="ECO:0000259" key="3">
    <source>
        <dbReference type="Pfam" id="PF19913"/>
    </source>
</evidence>
<feature type="transmembrane region" description="Helical" evidence="2">
    <location>
        <begin position="380"/>
        <end position="396"/>
    </location>
</feature>
<feature type="domain" description="Wolframin EF-hand" evidence="4">
    <location>
        <begin position="145"/>
        <end position="224"/>
    </location>
</feature>
<evidence type="ECO:0000256" key="1">
    <source>
        <dbReference type="SAM" id="MobiDB-lite"/>
    </source>
</evidence>
<dbReference type="InterPro" id="IPR026209">
    <property type="entry name" value="Wolframin_fam"/>
</dbReference>
<feature type="domain" description="Wolframin cysteine-rich" evidence="5">
    <location>
        <begin position="644"/>
        <end position="761"/>
    </location>
</feature>
<dbReference type="InterPro" id="IPR045461">
    <property type="entry name" value="Wolframin_OB_fold"/>
</dbReference>
<keyword evidence="2" id="KW-0812">Transmembrane</keyword>
<dbReference type="Gene3D" id="1.25.40.10">
    <property type="entry name" value="Tetratricopeptide repeat domain"/>
    <property type="match status" value="1"/>
</dbReference>
<feature type="transmembrane region" description="Helical" evidence="2">
    <location>
        <begin position="566"/>
        <end position="590"/>
    </location>
</feature>
<dbReference type="Proteomes" id="UP001318040">
    <property type="component" value="Chromosome 54"/>
</dbReference>
<dbReference type="PRINTS" id="PR02061">
    <property type="entry name" value="WOLFRAMIN"/>
</dbReference>
<feature type="transmembrane region" description="Helical" evidence="2">
    <location>
        <begin position="506"/>
        <end position="527"/>
    </location>
</feature>
<feature type="transmembrane region" description="Helical" evidence="2">
    <location>
        <begin position="610"/>
        <end position="630"/>
    </location>
</feature>
<proteinExistence type="predicted"/>
<keyword evidence="6" id="KW-1185">Reference proteome</keyword>
<dbReference type="KEGG" id="pmrn:116954067"/>
<feature type="region of interest" description="Disordered" evidence="1">
    <location>
        <begin position="1"/>
        <end position="54"/>
    </location>
</feature>
<feature type="compositionally biased region" description="Gly residues" evidence="1">
    <location>
        <begin position="39"/>
        <end position="48"/>
    </location>
</feature>
<dbReference type="GO" id="GO:0055074">
    <property type="term" value="P:calcium ion homeostasis"/>
    <property type="evidence" value="ECO:0007669"/>
    <property type="project" value="InterPro"/>
</dbReference>
<dbReference type="PRINTS" id="PR02060">
    <property type="entry name" value="WOLFFAMILY"/>
</dbReference>
<dbReference type="InterPro" id="IPR045400">
    <property type="entry name" value="Wolframin_Cys-rich"/>
</dbReference>
<keyword evidence="2" id="KW-1133">Transmembrane helix</keyword>
<feature type="transmembrane region" description="Helical" evidence="2">
    <location>
        <begin position="539"/>
        <end position="559"/>
    </location>
</feature>
<dbReference type="Pfam" id="PF19914">
    <property type="entry name" value="WEF-hand"/>
    <property type="match status" value="1"/>
</dbReference>
<feature type="transmembrane region" description="Helical" evidence="2">
    <location>
        <begin position="315"/>
        <end position="340"/>
    </location>
</feature>
<dbReference type="GO" id="GO:0030968">
    <property type="term" value="P:endoplasmic reticulum unfolded protein response"/>
    <property type="evidence" value="ECO:0007669"/>
    <property type="project" value="TreeGrafter"/>
</dbReference>
<dbReference type="Pfam" id="PF19913">
    <property type="entry name" value="WCOB"/>
    <property type="match status" value="1"/>
</dbReference>
<evidence type="ECO:0000313" key="7">
    <source>
        <dbReference type="RefSeq" id="XP_032830372.1"/>
    </source>
</evidence>
<feature type="region of interest" description="Disordered" evidence="1">
    <location>
        <begin position="794"/>
        <end position="816"/>
    </location>
</feature>
<protein>
    <submittedName>
        <fullName evidence="7">Wolframin isoform X1</fullName>
    </submittedName>
</protein>
<dbReference type="AlphaFoldDB" id="A0AAJ7U8T5"/>
<evidence type="ECO:0000259" key="4">
    <source>
        <dbReference type="Pfam" id="PF19914"/>
    </source>
</evidence>
<gene>
    <name evidence="7" type="primary">WFS1</name>
</gene>
<evidence type="ECO:0000313" key="6">
    <source>
        <dbReference type="Proteomes" id="UP001318040"/>
    </source>
</evidence>
<reference evidence="7" key="1">
    <citation type="submission" date="2025-08" db="UniProtKB">
        <authorList>
            <consortium name="RefSeq"/>
        </authorList>
    </citation>
    <scope>IDENTIFICATION</scope>
    <source>
        <tissue evidence="7">Sperm</tissue>
    </source>
</reference>
<dbReference type="InterPro" id="IPR026208">
    <property type="entry name" value="Wolframin"/>
</dbReference>
<sequence>MSQARDRNNRAAILARGGGRRKCRRSPMASLERADSEGGDGGGGGSGDVGTTSATDLNDLKQRARDGSADAQVELARHYFAQAEEGEEELHSTEGVGWLLRAAAQGHALAVRLLRRCQREGRGLTEENRERVRELAQESAFERSVRRASLLLYWRLNPQRKARVAPSELLENVPSINAHEAASRTPLPKLLRQQSEVVTRLLNSNADSRSLSEADFLQLTGGYARGLPPAGRATMAATSTALSDGNRGGGRSAPYGMTLRDKLLRYPLGALLDAKEQALEAASRAGLHWLQAALPTQQLNALLVFLVVSRLTLDFFALAVPLAVFALAFATMVVCTLKVFQSGRAWDDFRTWTELLRRFEPALSIEEAESEFGWTHLEPYLHFILAVFFVIFSLPLTDRSWLPTSELALISAFFSTSIFLSLRQRCGPFTTRTFLTQVAASAIEGLTLLPGEDLVSRALCMLGTCVHSVSLGGVVHLHLGLPTLLYAHLIYLLYCKARERRYRGIYCYLVPYLVCFLWWELAVVLLWDSTALGLFRASIGYFLFVFALPVLAVGAAVGLAVQSVRWFLTLGLTKVGATALLAAMPLAGWLAWRHRAAPVQLLRSLGRSSLVKLALVWLTATAVFCWLYVFRSEGLKVYNSTLTWSQYGSLCGPRAWRETNMARVQMLCGHLQGHRVTWSGRFKYVRVTEVDNTAETSVDMLPTFLGDWLRCVYGERYPACNSTSSTTGNNNGNNSDSNLGVITTQELCQLKSLTRHDCHMKVPDCRVGDAEVLPGCGKFDRYKFEITVGMPIPPKDGATASNSNNNNQTNLAEEDPTKDVVLRASGEFRAALLPLKQGSVIEFSTVLEGRLGSKWPAFELRALRCLSCIRRLEPAATSARQEKVERDWRAALRSALRFAFDFFCSPVLSAA</sequence>